<feature type="region of interest" description="Disordered" evidence="9">
    <location>
        <begin position="121"/>
        <end position="148"/>
    </location>
</feature>
<comment type="similarity">
    <text evidence="2">Belongs to the NK-2 homeobox family.</text>
</comment>
<dbReference type="CDD" id="cd00086">
    <property type="entry name" value="homeodomain"/>
    <property type="match status" value="1"/>
</dbReference>
<dbReference type="Pfam" id="PF00046">
    <property type="entry name" value="Homeodomain"/>
    <property type="match status" value="1"/>
</dbReference>
<protein>
    <recommendedName>
        <fullName evidence="10">Homeobox domain-containing protein</fullName>
    </recommendedName>
</protein>
<gene>
    <name evidence="11" type="ORF">FSP39_022901</name>
</gene>
<comment type="caution">
    <text evidence="11">The sequence shown here is derived from an EMBL/GenBank/DDBJ whole genome shotgun (WGS) entry which is preliminary data.</text>
</comment>
<proteinExistence type="inferred from homology"/>
<dbReference type="EMBL" id="VSWD01000009">
    <property type="protein sequence ID" value="KAK3094010.1"/>
    <property type="molecule type" value="Genomic_DNA"/>
</dbReference>
<dbReference type="Gene3D" id="1.10.10.60">
    <property type="entry name" value="Homeodomain-like"/>
    <property type="match status" value="1"/>
</dbReference>
<comment type="subcellular location">
    <subcellularLocation>
        <location evidence="1 7 8">Nucleus</location>
    </subcellularLocation>
</comment>
<dbReference type="SMART" id="SM00389">
    <property type="entry name" value="HOX"/>
    <property type="match status" value="1"/>
</dbReference>
<evidence type="ECO:0000256" key="3">
    <source>
        <dbReference type="ARBA" id="ARBA00022473"/>
    </source>
</evidence>
<feature type="DNA-binding region" description="Homeobox" evidence="7">
    <location>
        <begin position="145"/>
        <end position="204"/>
    </location>
</feature>
<dbReference type="InterPro" id="IPR009057">
    <property type="entry name" value="Homeodomain-like_sf"/>
</dbReference>
<accession>A0AA88Y4G4</accession>
<dbReference type="PROSITE" id="PS00027">
    <property type="entry name" value="HOMEOBOX_1"/>
    <property type="match status" value="1"/>
</dbReference>
<feature type="compositionally biased region" description="Polar residues" evidence="9">
    <location>
        <begin position="127"/>
        <end position="140"/>
    </location>
</feature>
<keyword evidence="3" id="KW-0217">Developmental protein</keyword>
<keyword evidence="5 7" id="KW-0371">Homeobox</keyword>
<dbReference type="PROSITE" id="PS50071">
    <property type="entry name" value="HOMEOBOX_2"/>
    <property type="match status" value="1"/>
</dbReference>
<evidence type="ECO:0000256" key="6">
    <source>
        <dbReference type="ARBA" id="ARBA00023242"/>
    </source>
</evidence>
<dbReference type="PANTHER" id="PTHR24340:SF82">
    <property type="entry name" value="HOMEOBOX PROTEIN VND"/>
    <property type="match status" value="1"/>
</dbReference>
<sequence>MDAQLQAMNGAKSSSFTVKDILDLPKGKPTCSPVDSGTTTVSASSLTTIPSVPEVPDINTYYDVDNPYARWLHNNENMQYSNLSQLNSPGNSSHSSEMSSTETHSTANNSITVVKAESTHLDDCDQNSDNGNSTESQHNLESQKKRKRRVLFSKAQTYELERRFRQQRYLSAPEREHLASIIRLTPTQVKIWFQNHRYKLKRSRAEKGLDLNPLPSPRRVAVPVLVRDGKPCQPSMNGSLMKTADSLQMQPNLGSSVSMNHGALQQMNNMGSLSGMNSSMPPMNTSMPSTMNNMNMSCSYNSMATMNSMNLNMNMNNMNVLPSYSHPLMQHQTRWW</sequence>
<evidence type="ECO:0000259" key="10">
    <source>
        <dbReference type="PROSITE" id="PS50071"/>
    </source>
</evidence>
<dbReference type="Proteomes" id="UP001186944">
    <property type="component" value="Unassembled WGS sequence"/>
</dbReference>
<evidence type="ECO:0000256" key="7">
    <source>
        <dbReference type="PROSITE-ProRule" id="PRU00108"/>
    </source>
</evidence>
<dbReference type="InterPro" id="IPR001356">
    <property type="entry name" value="HD"/>
</dbReference>
<feature type="domain" description="Homeobox" evidence="10">
    <location>
        <begin position="143"/>
        <end position="203"/>
    </location>
</feature>
<evidence type="ECO:0000256" key="4">
    <source>
        <dbReference type="ARBA" id="ARBA00023125"/>
    </source>
</evidence>
<dbReference type="SUPFAM" id="SSF46689">
    <property type="entry name" value="Homeodomain-like"/>
    <property type="match status" value="1"/>
</dbReference>
<evidence type="ECO:0000256" key="8">
    <source>
        <dbReference type="RuleBase" id="RU000682"/>
    </source>
</evidence>
<dbReference type="GO" id="GO:0000981">
    <property type="term" value="F:DNA-binding transcription factor activity, RNA polymerase II-specific"/>
    <property type="evidence" value="ECO:0007669"/>
    <property type="project" value="InterPro"/>
</dbReference>
<dbReference type="FunFam" id="1.10.10.60:FF:000101">
    <property type="entry name" value="NK2 homeobox 8"/>
    <property type="match status" value="1"/>
</dbReference>
<dbReference type="PANTHER" id="PTHR24340">
    <property type="entry name" value="HOMEOBOX PROTEIN NKX"/>
    <property type="match status" value="1"/>
</dbReference>
<evidence type="ECO:0000313" key="11">
    <source>
        <dbReference type="EMBL" id="KAK3094010.1"/>
    </source>
</evidence>
<evidence type="ECO:0000313" key="12">
    <source>
        <dbReference type="Proteomes" id="UP001186944"/>
    </source>
</evidence>
<dbReference type="PRINTS" id="PR00024">
    <property type="entry name" value="HOMEOBOX"/>
</dbReference>
<evidence type="ECO:0000256" key="9">
    <source>
        <dbReference type="SAM" id="MobiDB-lite"/>
    </source>
</evidence>
<reference evidence="11" key="1">
    <citation type="submission" date="2019-08" db="EMBL/GenBank/DDBJ databases">
        <title>The improved chromosome-level genome for the pearl oyster Pinctada fucata martensii using PacBio sequencing and Hi-C.</title>
        <authorList>
            <person name="Zheng Z."/>
        </authorList>
    </citation>
    <scope>NUCLEOTIDE SEQUENCE</scope>
    <source>
        <strain evidence="11">ZZ-2019</strain>
        <tissue evidence="11">Adductor muscle</tissue>
    </source>
</reference>
<dbReference type="GO" id="GO:0000978">
    <property type="term" value="F:RNA polymerase II cis-regulatory region sequence-specific DNA binding"/>
    <property type="evidence" value="ECO:0007669"/>
    <property type="project" value="TreeGrafter"/>
</dbReference>
<name>A0AA88Y4G4_PINIB</name>
<dbReference type="GO" id="GO:0005634">
    <property type="term" value="C:nucleus"/>
    <property type="evidence" value="ECO:0007669"/>
    <property type="project" value="UniProtKB-SubCell"/>
</dbReference>
<dbReference type="GO" id="GO:0030154">
    <property type="term" value="P:cell differentiation"/>
    <property type="evidence" value="ECO:0007669"/>
    <property type="project" value="TreeGrafter"/>
</dbReference>
<dbReference type="InterPro" id="IPR017970">
    <property type="entry name" value="Homeobox_CS"/>
</dbReference>
<feature type="compositionally biased region" description="Polar residues" evidence="9">
    <location>
        <begin position="82"/>
        <end position="91"/>
    </location>
</feature>
<dbReference type="AlphaFoldDB" id="A0AA88Y4G4"/>
<feature type="compositionally biased region" description="Low complexity" evidence="9">
    <location>
        <begin position="92"/>
        <end position="106"/>
    </location>
</feature>
<dbReference type="InterPro" id="IPR050394">
    <property type="entry name" value="Homeobox_NK-like"/>
</dbReference>
<evidence type="ECO:0000256" key="1">
    <source>
        <dbReference type="ARBA" id="ARBA00004123"/>
    </source>
</evidence>
<keyword evidence="4 7" id="KW-0238">DNA-binding</keyword>
<evidence type="ECO:0000256" key="5">
    <source>
        <dbReference type="ARBA" id="ARBA00023155"/>
    </source>
</evidence>
<keyword evidence="6 7" id="KW-0539">Nucleus</keyword>
<evidence type="ECO:0000256" key="2">
    <source>
        <dbReference type="ARBA" id="ARBA00005661"/>
    </source>
</evidence>
<keyword evidence="12" id="KW-1185">Reference proteome</keyword>
<feature type="region of interest" description="Disordered" evidence="9">
    <location>
        <begin position="82"/>
        <end position="107"/>
    </location>
</feature>
<dbReference type="InterPro" id="IPR020479">
    <property type="entry name" value="HD_metazoa"/>
</dbReference>
<organism evidence="11 12">
    <name type="scientific">Pinctada imbricata</name>
    <name type="common">Atlantic pearl-oyster</name>
    <name type="synonym">Pinctada martensii</name>
    <dbReference type="NCBI Taxonomy" id="66713"/>
    <lineage>
        <taxon>Eukaryota</taxon>
        <taxon>Metazoa</taxon>
        <taxon>Spiralia</taxon>
        <taxon>Lophotrochozoa</taxon>
        <taxon>Mollusca</taxon>
        <taxon>Bivalvia</taxon>
        <taxon>Autobranchia</taxon>
        <taxon>Pteriomorphia</taxon>
        <taxon>Pterioida</taxon>
        <taxon>Pterioidea</taxon>
        <taxon>Pteriidae</taxon>
        <taxon>Pinctada</taxon>
    </lineage>
</organism>